<protein>
    <submittedName>
        <fullName evidence="1">Uncharacterized protein</fullName>
    </submittedName>
</protein>
<dbReference type="EMBL" id="BLAE01000031">
    <property type="protein sequence ID" value="GES11662.1"/>
    <property type="molecule type" value="Genomic_DNA"/>
</dbReference>
<proteinExistence type="predicted"/>
<comment type="caution">
    <text evidence="1">The sequence shown here is derived from an EMBL/GenBank/DDBJ whole genome shotgun (WGS) entry which is preliminary data.</text>
</comment>
<organism evidence="1 2">
    <name type="scientific">Acrocarpospora macrocephala</name>
    <dbReference type="NCBI Taxonomy" id="150177"/>
    <lineage>
        <taxon>Bacteria</taxon>
        <taxon>Bacillati</taxon>
        <taxon>Actinomycetota</taxon>
        <taxon>Actinomycetes</taxon>
        <taxon>Streptosporangiales</taxon>
        <taxon>Streptosporangiaceae</taxon>
        <taxon>Acrocarpospora</taxon>
    </lineage>
</organism>
<name>A0A5M3WTS7_9ACTN</name>
<evidence type="ECO:0000313" key="2">
    <source>
        <dbReference type="Proteomes" id="UP000331127"/>
    </source>
</evidence>
<reference evidence="1 2" key="1">
    <citation type="submission" date="2019-10" db="EMBL/GenBank/DDBJ databases">
        <title>Whole genome shotgun sequence of Acrocarpospora macrocephala NBRC 16266.</title>
        <authorList>
            <person name="Ichikawa N."/>
            <person name="Kimura A."/>
            <person name="Kitahashi Y."/>
            <person name="Komaki H."/>
            <person name="Oguchi A."/>
        </authorList>
    </citation>
    <scope>NUCLEOTIDE SEQUENCE [LARGE SCALE GENOMIC DNA]</scope>
    <source>
        <strain evidence="1 2">NBRC 16266</strain>
    </source>
</reference>
<accession>A0A5M3WTS7</accession>
<dbReference type="Proteomes" id="UP000331127">
    <property type="component" value="Unassembled WGS sequence"/>
</dbReference>
<keyword evidence="2" id="KW-1185">Reference proteome</keyword>
<gene>
    <name evidence="1" type="ORF">Amac_052590</name>
</gene>
<dbReference type="AlphaFoldDB" id="A0A5M3WTS7"/>
<dbReference type="OrthoDB" id="3543005at2"/>
<evidence type="ECO:0000313" key="1">
    <source>
        <dbReference type="EMBL" id="GES11662.1"/>
    </source>
</evidence>
<dbReference type="RefSeq" id="WP_155357015.1">
    <property type="nucleotide sequence ID" value="NZ_BAAAHL010000001.1"/>
</dbReference>
<sequence>MSHSADHMVPNPRHQLMERTLAELRTRVEALEAALDSPHRQFTGQPVWVGPVARRFAEDLSARRARLRQAAHAMIADLEGELRAVPTKVPSTKIPPSRGGW</sequence>